<dbReference type="InterPro" id="IPR000477">
    <property type="entry name" value="RT_dom"/>
</dbReference>
<evidence type="ECO:0000259" key="1">
    <source>
        <dbReference type="PROSITE" id="PS50878"/>
    </source>
</evidence>
<dbReference type="EMBL" id="PGOL01000438">
    <property type="protein sequence ID" value="PKI70552.1"/>
    <property type="molecule type" value="Genomic_DNA"/>
</dbReference>
<comment type="caution">
    <text evidence="2">The sequence shown here is derived from an EMBL/GenBank/DDBJ whole genome shotgun (WGS) entry which is preliminary data.</text>
</comment>
<dbReference type="Pfam" id="PF17919">
    <property type="entry name" value="RT_RNaseH_2"/>
    <property type="match status" value="1"/>
</dbReference>
<protein>
    <recommendedName>
        <fullName evidence="1">Reverse transcriptase domain-containing protein</fullName>
    </recommendedName>
</protein>
<sequence length="250" mass="28904">MPFGLTNAPSTFQALMNEAFQPFLCKFVLVFFDDILVYSRKWQQHLQHLKRVFETLREHTLYAKKSKCNFGSTKMEYLGHFVLAARVSTDPRKVKDVQKWPSPKNVKQLRGFLGLTRYYRQFVKGYNQISKPLTDLLKKDSFQWGTEAQAAFETLKKAMVSTPVLALLDFSKELIVETDASRIGIGVVLTQTRHPIAYISKMPAPKHQALSVYERELLAILYAVKKWHPYLSGAHFTITTDHRSLKYLLE</sequence>
<proteinExistence type="predicted"/>
<feature type="domain" description="Reverse transcriptase" evidence="1">
    <location>
        <begin position="1"/>
        <end position="82"/>
    </location>
</feature>
<dbReference type="PANTHER" id="PTHR33064:SF37">
    <property type="entry name" value="RIBONUCLEASE H"/>
    <property type="match status" value="1"/>
</dbReference>
<dbReference type="InterPro" id="IPR041577">
    <property type="entry name" value="RT_RNaseH_2"/>
</dbReference>
<dbReference type="Pfam" id="PF00078">
    <property type="entry name" value="RVT_1"/>
    <property type="match status" value="1"/>
</dbReference>
<dbReference type="InterPro" id="IPR043128">
    <property type="entry name" value="Rev_trsase/Diguanyl_cyclase"/>
</dbReference>
<dbReference type="CDD" id="cd01647">
    <property type="entry name" value="RT_LTR"/>
    <property type="match status" value="1"/>
</dbReference>
<keyword evidence="3" id="KW-1185">Reference proteome</keyword>
<dbReference type="PROSITE" id="PS50878">
    <property type="entry name" value="RT_POL"/>
    <property type="match status" value="1"/>
</dbReference>
<gene>
    <name evidence="2" type="ORF">CRG98_009057</name>
</gene>
<organism evidence="2 3">
    <name type="scientific">Punica granatum</name>
    <name type="common">Pomegranate</name>
    <dbReference type="NCBI Taxonomy" id="22663"/>
    <lineage>
        <taxon>Eukaryota</taxon>
        <taxon>Viridiplantae</taxon>
        <taxon>Streptophyta</taxon>
        <taxon>Embryophyta</taxon>
        <taxon>Tracheophyta</taxon>
        <taxon>Spermatophyta</taxon>
        <taxon>Magnoliopsida</taxon>
        <taxon>eudicotyledons</taxon>
        <taxon>Gunneridae</taxon>
        <taxon>Pentapetalae</taxon>
        <taxon>rosids</taxon>
        <taxon>malvids</taxon>
        <taxon>Myrtales</taxon>
        <taxon>Lythraceae</taxon>
        <taxon>Punica</taxon>
    </lineage>
</organism>
<dbReference type="Gene3D" id="3.30.70.270">
    <property type="match status" value="2"/>
</dbReference>
<dbReference type="Proteomes" id="UP000233551">
    <property type="component" value="Unassembled WGS sequence"/>
</dbReference>
<dbReference type="InterPro" id="IPR051320">
    <property type="entry name" value="Viral_Replic_Matur_Polypro"/>
</dbReference>
<dbReference type="FunFam" id="3.30.70.270:FF:000020">
    <property type="entry name" value="Transposon Tf2-6 polyprotein-like Protein"/>
    <property type="match status" value="1"/>
</dbReference>
<dbReference type="AlphaFoldDB" id="A0A2I0KQ07"/>
<reference evidence="2 3" key="1">
    <citation type="submission" date="2017-11" db="EMBL/GenBank/DDBJ databases">
        <title>De-novo sequencing of pomegranate (Punica granatum L.) genome.</title>
        <authorList>
            <person name="Akparov Z."/>
            <person name="Amiraslanov A."/>
            <person name="Hajiyeva S."/>
            <person name="Abbasov M."/>
            <person name="Kaur K."/>
            <person name="Hamwieh A."/>
            <person name="Solovyev V."/>
            <person name="Salamov A."/>
            <person name="Braich B."/>
            <person name="Kosarev P."/>
            <person name="Mahmoud A."/>
            <person name="Hajiyev E."/>
            <person name="Babayeva S."/>
            <person name="Izzatullayeva V."/>
            <person name="Mammadov A."/>
            <person name="Mammadov A."/>
            <person name="Sharifova S."/>
            <person name="Ojaghi J."/>
            <person name="Eynullazada K."/>
            <person name="Bayramov B."/>
            <person name="Abdulazimova A."/>
            <person name="Shahmuradov I."/>
        </authorList>
    </citation>
    <scope>NUCLEOTIDE SEQUENCE [LARGE SCALE GENOMIC DNA]</scope>
    <source>
        <strain evidence="3">cv. AG2017</strain>
        <tissue evidence="2">Leaf</tissue>
    </source>
</reference>
<dbReference type="PANTHER" id="PTHR33064">
    <property type="entry name" value="POL PROTEIN"/>
    <property type="match status" value="1"/>
</dbReference>
<dbReference type="SUPFAM" id="SSF56672">
    <property type="entry name" value="DNA/RNA polymerases"/>
    <property type="match status" value="1"/>
</dbReference>
<name>A0A2I0KQ07_PUNGR</name>
<dbReference type="CDD" id="cd09274">
    <property type="entry name" value="RNase_HI_RT_Ty3"/>
    <property type="match status" value="1"/>
</dbReference>
<dbReference type="Gene3D" id="3.10.20.370">
    <property type="match status" value="1"/>
</dbReference>
<dbReference type="STRING" id="22663.A0A2I0KQ07"/>
<dbReference type="InterPro" id="IPR043502">
    <property type="entry name" value="DNA/RNA_pol_sf"/>
</dbReference>
<evidence type="ECO:0000313" key="2">
    <source>
        <dbReference type="EMBL" id="PKI70552.1"/>
    </source>
</evidence>
<evidence type="ECO:0000313" key="3">
    <source>
        <dbReference type="Proteomes" id="UP000233551"/>
    </source>
</evidence>
<accession>A0A2I0KQ07</accession>
<dbReference type="FunFam" id="3.30.70.270:FF:000003">
    <property type="entry name" value="Transposon Ty3-G Gag-Pol polyprotein"/>
    <property type="match status" value="1"/>
</dbReference>